<reference evidence="3" key="1">
    <citation type="journal article" date="2019" name="Environ. Microbiol.">
        <title>Fungal ecological strategies reflected in gene transcription - a case study of two litter decomposers.</title>
        <authorList>
            <person name="Barbi F."/>
            <person name="Kohler A."/>
            <person name="Barry K."/>
            <person name="Baskaran P."/>
            <person name="Daum C."/>
            <person name="Fauchery L."/>
            <person name="Ihrmark K."/>
            <person name="Kuo A."/>
            <person name="LaButti K."/>
            <person name="Lipzen A."/>
            <person name="Morin E."/>
            <person name="Grigoriev I.V."/>
            <person name="Henrissat B."/>
            <person name="Lindahl B."/>
            <person name="Martin F."/>
        </authorList>
    </citation>
    <scope>NUCLEOTIDE SEQUENCE</scope>
    <source>
        <strain evidence="3">JB14</strain>
    </source>
</reference>
<evidence type="ECO:0000259" key="2">
    <source>
        <dbReference type="Pfam" id="PF05699"/>
    </source>
</evidence>
<name>A0A6A4GJM7_9AGAR</name>
<keyword evidence="4" id="KW-1185">Reference proteome</keyword>
<dbReference type="OrthoDB" id="4969634at2759"/>
<feature type="transmembrane region" description="Helical" evidence="1">
    <location>
        <begin position="32"/>
        <end position="50"/>
    </location>
</feature>
<evidence type="ECO:0000313" key="3">
    <source>
        <dbReference type="EMBL" id="KAE9385922.1"/>
    </source>
</evidence>
<evidence type="ECO:0000256" key="1">
    <source>
        <dbReference type="SAM" id="Phobius"/>
    </source>
</evidence>
<dbReference type="Proteomes" id="UP000799118">
    <property type="component" value="Unassembled WGS sequence"/>
</dbReference>
<keyword evidence="1" id="KW-0812">Transmembrane</keyword>
<protein>
    <recommendedName>
        <fullName evidence="2">HAT C-terminal dimerisation domain-containing protein</fullName>
    </recommendedName>
</protein>
<dbReference type="AlphaFoldDB" id="A0A6A4GJM7"/>
<feature type="domain" description="HAT C-terminal dimerisation" evidence="2">
    <location>
        <begin position="1"/>
        <end position="77"/>
    </location>
</feature>
<keyword evidence="1" id="KW-1133">Transmembrane helix</keyword>
<dbReference type="GO" id="GO:0046983">
    <property type="term" value="F:protein dimerization activity"/>
    <property type="evidence" value="ECO:0007669"/>
    <property type="project" value="InterPro"/>
</dbReference>
<gene>
    <name evidence="3" type="ORF">BT96DRAFT_746769</name>
</gene>
<feature type="non-terminal residue" evidence="3">
    <location>
        <position position="1"/>
    </location>
</feature>
<dbReference type="InterPro" id="IPR008906">
    <property type="entry name" value="HATC_C_dom"/>
</dbReference>
<evidence type="ECO:0000313" key="4">
    <source>
        <dbReference type="Proteomes" id="UP000799118"/>
    </source>
</evidence>
<keyword evidence="1" id="KW-0472">Membrane</keyword>
<accession>A0A6A4GJM7</accession>
<sequence length="77" mass="9131">ELDHYLQDNCVQTDDPLQWWIMNQKVCVLLSLYFYGFSFSFKFFASSVAVERMFLHGRILISHLHNQLRAETICALM</sequence>
<dbReference type="EMBL" id="ML769931">
    <property type="protein sequence ID" value="KAE9385922.1"/>
    <property type="molecule type" value="Genomic_DNA"/>
</dbReference>
<organism evidence="3 4">
    <name type="scientific">Gymnopus androsaceus JB14</name>
    <dbReference type="NCBI Taxonomy" id="1447944"/>
    <lineage>
        <taxon>Eukaryota</taxon>
        <taxon>Fungi</taxon>
        <taxon>Dikarya</taxon>
        <taxon>Basidiomycota</taxon>
        <taxon>Agaricomycotina</taxon>
        <taxon>Agaricomycetes</taxon>
        <taxon>Agaricomycetidae</taxon>
        <taxon>Agaricales</taxon>
        <taxon>Marasmiineae</taxon>
        <taxon>Omphalotaceae</taxon>
        <taxon>Gymnopus</taxon>
    </lineage>
</organism>
<proteinExistence type="predicted"/>
<dbReference type="Pfam" id="PF05699">
    <property type="entry name" value="Dimer_Tnp_hAT"/>
    <property type="match status" value="1"/>
</dbReference>
<feature type="non-terminal residue" evidence="3">
    <location>
        <position position="77"/>
    </location>
</feature>